<reference evidence="3" key="2">
    <citation type="submission" date="2015-06" db="EMBL/GenBank/DDBJ databases">
        <authorList>
            <person name="Urmite Genomes Urmite Genomes"/>
        </authorList>
    </citation>
    <scope>NUCLEOTIDE SEQUENCE [LARGE SCALE GENOMIC DNA]</scope>
    <source>
        <strain evidence="3">CSUR P1867</strain>
    </source>
</reference>
<gene>
    <name evidence="3" type="primary">yidA</name>
    <name evidence="3" type="ORF">BN1804_02406</name>
    <name evidence="4" type="ORF">JFQ69_03905</name>
</gene>
<accession>A0A379END3</accession>
<proteinExistence type="predicted"/>
<dbReference type="EMBL" id="CVRY01000004">
    <property type="protein sequence ID" value="CRL63237.1"/>
    <property type="molecule type" value="Genomic_DNA"/>
</dbReference>
<dbReference type="SFLD" id="SFLDS00003">
    <property type="entry name" value="Haloacid_Dehalogenase"/>
    <property type="match status" value="1"/>
</dbReference>
<dbReference type="EC" id="3.1.3.23" evidence="4"/>
<dbReference type="InterPro" id="IPR006379">
    <property type="entry name" value="HAD-SF_hydro_IIB"/>
</dbReference>
<evidence type="ECO:0000256" key="1">
    <source>
        <dbReference type="ARBA" id="ARBA00022723"/>
    </source>
</evidence>
<dbReference type="PANTHER" id="PTHR10000:SF8">
    <property type="entry name" value="HAD SUPERFAMILY HYDROLASE-LIKE, TYPE 3"/>
    <property type="match status" value="1"/>
</dbReference>
<sequence>MSIKLIAIDLDGTLLNKQHEITPEVKQAVQRAKEAGVKIVLASGRAFNGIYPYLKTLGLDTSNCYCISNNGSQIHQADNGEVIIQDLLNFEDYLYFENLAREIGVHFHVISDNKIYTTNRHISHFTCQEAFLSWTPLYYRPLNEMQTDMYFSKFMIVDAPAVLDNAIQYLPANIYEQYSILRSAPYFIEVLNTHVNKGSAVQKVAEHLKITPEKIMCIGDQGNDLAMLKYAGLGVAMGNAPEEVKKVAKFVTLSNEEHGVAVAINKFI</sequence>
<dbReference type="NCBIfam" id="TIGR01484">
    <property type="entry name" value="HAD-SF-IIB"/>
    <property type="match status" value="1"/>
</dbReference>
<dbReference type="InterPro" id="IPR036412">
    <property type="entry name" value="HAD-like_sf"/>
</dbReference>
<dbReference type="Proteomes" id="UP000183920">
    <property type="component" value="Unassembled WGS sequence"/>
</dbReference>
<reference evidence="5" key="1">
    <citation type="submission" date="2015-06" db="EMBL/GenBank/DDBJ databases">
        <authorList>
            <person name="Urmite Genomes"/>
        </authorList>
    </citation>
    <scope>NUCLEOTIDE SEQUENCE [LARGE SCALE GENOMIC DNA]</scope>
    <source>
        <strain evidence="5">CSUR P1867</strain>
    </source>
</reference>
<dbReference type="SUPFAM" id="SSF56784">
    <property type="entry name" value="HAD-like"/>
    <property type="match status" value="1"/>
</dbReference>
<evidence type="ECO:0000313" key="6">
    <source>
        <dbReference type="Proteomes" id="UP000619976"/>
    </source>
</evidence>
<dbReference type="EMBL" id="JAEKCB010000001">
    <property type="protein sequence ID" value="MBJ2116817.1"/>
    <property type="molecule type" value="Genomic_DNA"/>
</dbReference>
<dbReference type="NCBIfam" id="NF007806">
    <property type="entry name" value="PRK10513.1"/>
    <property type="match status" value="1"/>
</dbReference>
<reference evidence="4 6" key="3">
    <citation type="submission" date="2020-12" db="EMBL/GenBank/DDBJ databases">
        <title>Enhanced detection system for hospital associated transmission using whole genome sequencing surveillance.</title>
        <authorList>
            <person name="Harrison L.H."/>
            <person name="Van Tyne D."/>
            <person name="Marsh J.W."/>
            <person name="Griffith M.P."/>
            <person name="Snyder D.J."/>
            <person name="Cooper V.S."/>
            <person name="Mustapha M."/>
        </authorList>
    </citation>
    <scope>NUCLEOTIDE SEQUENCE [LARGE SCALE GENOMIC DNA]</scope>
    <source>
        <strain evidence="4 6">PR00195</strain>
    </source>
</reference>
<evidence type="ECO:0000256" key="2">
    <source>
        <dbReference type="ARBA" id="ARBA00022801"/>
    </source>
</evidence>
<dbReference type="GeneID" id="76523284"/>
<dbReference type="PROSITE" id="PS01229">
    <property type="entry name" value="COF_2"/>
    <property type="match status" value="1"/>
</dbReference>
<organism evidence="3 5">
    <name type="scientific">Proteus penneri</name>
    <dbReference type="NCBI Taxonomy" id="102862"/>
    <lineage>
        <taxon>Bacteria</taxon>
        <taxon>Pseudomonadati</taxon>
        <taxon>Pseudomonadota</taxon>
        <taxon>Gammaproteobacteria</taxon>
        <taxon>Enterobacterales</taxon>
        <taxon>Morganellaceae</taxon>
        <taxon>Proteus</taxon>
    </lineage>
</organism>
<name>A0A0G4QBC5_9GAMM</name>
<dbReference type="PROSITE" id="PS01228">
    <property type="entry name" value="COF_1"/>
    <property type="match status" value="1"/>
</dbReference>
<dbReference type="SFLD" id="SFLDG01144">
    <property type="entry name" value="C2.B.4:_PGP_Like"/>
    <property type="match status" value="1"/>
</dbReference>
<dbReference type="RefSeq" id="WP_072064220.1">
    <property type="nucleotide sequence ID" value="NZ_CAXOKJ010000009.1"/>
</dbReference>
<dbReference type="CDD" id="cd07516">
    <property type="entry name" value="HAD_Pase"/>
    <property type="match status" value="1"/>
</dbReference>
<keyword evidence="1" id="KW-0479">Metal-binding</keyword>
<dbReference type="Gene3D" id="3.30.1240.10">
    <property type="match status" value="1"/>
</dbReference>
<accession>A0A0G4QBC5</accession>
<dbReference type="GO" id="GO:0000287">
    <property type="term" value="F:magnesium ion binding"/>
    <property type="evidence" value="ECO:0007669"/>
    <property type="project" value="UniProtKB-ARBA"/>
</dbReference>
<dbReference type="Pfam" id="PF08282">
    <property type="entry name" value="Hydrolase_3"/>
    <property type="match status" value="1"/>
</dbReference>
<keyword evidence="6" id="KW-1185">Reference proteome</keyword>
<dbReference type="GO" id="GO:0005829">
    <property type="term" value="C:cytosol"/>
    <property type="evidence" value="ECO:0007669"/>
    <property type="project" value="TreeGrafter"/>
</dbReference>
<dbReference type="GO" id="GO:0050308">
    <property type="term" value="F:sugar-phosphatase activity"/>
    <property type="evidence" value="ECO:0007669"/>
    <property type="project" value="UniProtKB-EC"/>
</dbReference>
<protein>
    <submittedName>
        <fullName evidence="3">Sugar phosphatase YidA</fullName>
    </submittedName>
    <submittedName>
        <fullName evidence="4">Sugar-phosphatase</fullName>
        <ecNumber evidence="4">3.1.3.23</ecNumber>
    </submittedName>
</protein>
<dbReference type="NCBIfam" id="TIGR00099">
    <property type="entry name" value="Cof-subfamily"/>
    <property type="match status" value="1"/>
</dbReference>
<evidence type="ECO:0000313" key="5">
    <source>
        <dbReference type="Proteomes" id="UP000183920"/>
    </source>
</evidence>
<dbReference type="SFLD" id="SFLDG01140">
    <property type="entry name" value="C2.B:_Phosphomannomutase_and_P"/>
    <property type="match status" value="1"/>
</dbReference>
<dbReference type="InterPro" id="IPR000150">
    <property type="entry name" value="Cof"/>
</dbReference>
<dbReference type="Gene3D" id="3.40.50.1000">
    <property type="entry name" value="HAD superfamily/HAD-like"/>
    <property type="match status" value="1"/>
</dbReference>
<evidence type="ECO:0000313" key="3">
    <source>
        <dbReference type="EMBL" id="CRL63237.1"/>
    </source>
</evidence>
<dbReference type="InterPro" id="IPR023214">
    <property type="entry name" value="HAD_sf"/>
</dbReference>
<dbReference type="PANTHER" id="PTHR10000">
    <property type="entry name" value="PHOSPHOSERINE PHOSPHATASE"/>
    <property type="match status" value="1"/>
</dbReference>
<dbReference type="Proteomes" id="UP000619976">
    <property type="component" value="Unassembled WGS sequence"/>
</dbReference>
<dbReference type="AlphaFoldDB" id="A0A0G4QBC5"/>
<evidence type="ECO:0000313" key="4">
    <source>
        <dbReference type="EMBL" id="MBJ2116817.1"/>
    </source>
</evidence>
<keyword evidence="2 4" id="KW-0378">Hydrolase</keyword>